<proteinExistence type="predicted"/>
<name>A0ABU8Q0J3_9SPHN</name>
<dbReference type="Proteomes" id="UP001380365">
    <property type="component" value="Unassembled WGS sequence"/>
</dbReference>
<feature type="chain" id="PRO_5046787879" description="DUF4398 domain-containing protein" evidence="1">
    <location>
        <begin position="21"/>
        <end position="118"/>
    </location>
</feature>
<evidence type="ECO:0000313" key="2">
    <source>
        <dbReference type="EMBL" id="MEJ5093269.1"/>
    </source>
</evidence>
<evidence type="ECO:0008006" key="4">
    <source>
        <dbReference type="Google" id="ProtNLM"/>
    </source>
</evidence>
<comment type="caution">
    <text evidence="2">The sequence shown here is derived from an EMBL/GenBank/DDBJ whole genome shotgun (WGS) entry which is preliminary data.</text>
</comment>
<gene>
    <name evidence="2" type="ORF">WH159_01740</name>
</gene>
<evidence type="ECO:0000256" key="1">
    <source>
        <dbReference type="SAM" id="SignalP"/>
    </source>
</evidence>
<dbReference type="RefSeq" id="WP_125959454.1">
    <property type="nucleotide sequence ID" value="NZ_BAAAEL010000010.1"/>
</dbReference>
<keyword evidence="3" id="KW-1185">Reference proteome</keyword>
<feature type="signal peptide" evidence="1">
    <location>
        <begin position="1"/>
        <end position="20"/>
    </location>
</feature>
<keyword evidence="1" id="KW-0732">Signal</keyword>
<dbReference type="PROSITE" id="PS51257">
    <property type="entry name" value="PROKAR_LIPOPROTEIN"/>
    <property type="match status" value="1"/>
</dbReference>
<reference evidence="2 3" key="1">
    <citation type="submission" date="2023-12" db="EMBL/GenBank/DDBJ databases">
        <title>Gut-associated functions are favored during microbiome assembly across C. elegans life.</title>
        <authorList>
            <person name="Zimmermann J."/>
        </authorList>
    </citation>
    <scope>NUCLEOTIDE SEQUENCE [LARGE SCALE GENOMIC DNA]</scope>
    <source>
        <strain evidence="2 3">JUb134</strain>
    </source>
</reference>
<evidence type="ECO:0000313" key="3">
    <source>
        <dbReference type="Proteomes" id="UP001380365"/>
    </source>
</evidence>
<accession>A0ABU8Q0J3</accession>
<organism evidence="2 3">
    <name type="scientific">Sphingomonas molluscorum</name>
    <dbReference type="NCBI Taxonomy" id="418184"/>
    <lineage>
        <taxon>Bacteria</taxon>
        <taxon>Pseudomonadati</taxon>
        <taxon>Pseudomonadota</taxon>
        <taxon>Alphaproteobacteria</taxon>
        <taxon>Sphingomonadales</taxon>
        <taxon>Sphingomonadaceae</taxon>
        <taxon>Sphingomonas</taxon>
    </lineage>
</organism>
<sequence length="118" mass="12546">MKKGTVMRKWWIAAAALAVAACGAQTPQEREADQLRDAAEAQADAIEAQAGNVSAGMKAEAEQLRQQAGQGGGYDAQRLQVRAEAREREAKLVEEQAEAKARAVRDEGKAKASALLAK</sequence>
<dbReference type="EMBL" id="JBBGZA010000001">
    <property type="protein sequence ID" value="MEJ5093269.1"/>
    <property type="molecule type" value="Genomic_DNA"/>
</dbReference>
<protein>
    <recommendedName>
        <fullName evidence="4">DUF4398 domain-containing protein</fullName>
    </recommendedName>
</protein>